<dbReference type="PANTHER" id="PTHR46060">
    <property type="entry name" value="MARINER MOS1 TRANSPOSASE-LIKE PROTEIN"/>
    <property type="match status" value="1"/>
</dbReference>
<comment type="caution">
    <text evidence="2">The sequence shown here is derived from an EMBL/GenBank/DDBJ whole genome shotgun (WGS) entry which is preliminary data.</text>
</comment>
<keyword evidence="3" id="KW-1185">Reference proteome</keyword>
<dbReference type="EMBL" id="BLKM01000072">
    <property type="protein sequence ID" value="GFG28540.1"/>
    <property type="molecule type" value="Genomic_DNA"/>
</dbReference>
<dbReference type="InterPro" id="IPR036397">
    <property type="entry name" value="RNaseH_sf"/>
</dbReference>
<dbReference type="PANTHER" id="PTHR46060:SF1">
    <property type="entry name" value="MARINER MOS1 TRANSPOSASE-LIKE PROTEIN"/>
    <property type="match status" value="1"/>
</dbReference>
<dbReference type="InterPro" id="IPR052709">
    <property type="entry name" value="Transposase-MT_Hybrid"/>
</dbReference>
<dbReference type="InterPro" id="IPR041426">
    <property type="entry name" value="Mos1_HTH"/>
</dbReference>
<dbReference type="Pfam" id="PF17906">
    <property type="entry name" value="HTH_48"/>
    <property type="match status" value="1"/>
</dbReference>
<dbReference type="AlphaFoldDB" id="A0A6L2PAZ4"/>
<dbReference type="Gene3D" id="3.30.420.10">
    <property type="entry name" value="Ribonuclease H-like superfamily/Ribonuclease H"/>
    <property type="match status" value="1"/>
</dbReference>
<dbReference type="Pfam" id="PF01359">
    <property type="entry name" value="Transposase_1"/>
    <property type="match status" value="1"/>
</dbReference>
<sequence length="353" mass="41056">MKELEEQRVCVKFCCKLGKNFTETFQLLNQAYREDCMRRTQCCEWFERFKEGRISVGEDPRSGRPSTSTDDDHVERVRAVIRGNRRLTVREVADEVGISIGSCQQFLTEKLQMRRVSAKCVPRLLTDDQKENSVDISQELLANASSNENFLKNIITGDETWVYGYDVETKMQSSQWMGKGSPRPKKARMSRSKFKVMLAVFFDCKGIVHNEFVPRGQTVNKQLYQDFLARLRDPVRRKRPELWENQTWMLHHDNAPAHASLLIRSYLAKHQISVVPHPPYSPDLAPADFLLFPKLKTTLKGRRFQTIEEIQKNATRELRAITESAFQEAFQQWKKRWERCIASRGDCLEGDSA</sequence>
<accession>A0A6L2PAZ4</accession>
<dbReference type="Gene3D" id="1.10.10.1450">
    <property type="match status" value="1"/>
</dbReference>
<reference evidence="3" key="1">
    <citation type="submission" date="2020-01" db="EMBL/GenBank/DDBJ databases">
        <title>Draft genome sequence of the Termite Coptotermes fromosanus.</title>
        <authorList>
            <person name="Itakura S."/>
            <person name="Yosikawa Y."/>
            <person name="Umezawa K."/>
        </authorList>
    </citation>
    <scope>NUCLEOTIDE SEQUENCE [LARGE SCALE GENOMIC DNA]</scope>
</reference>
<gene>
    <name evidence="2" type="ORF">Cfor_09494</name>
</gene>
<evidence type="ECO:0000259" key="1">
    <source>
        <dbReference type="Pfam" id="PF17906"/>
    </source>
</evidence>
<feature type="domain" description="Mos1 transposase HTH" evidence="1">
    <location>
        <begin position="8"/>
        <end position="52"/>
    </location>
</feature>
<name>A0A6L2PAZ4_COPFO</name>
<proteinExistence type="predicted"/>
<dbReference type="InterPro" id="IPR001888">
    <property type="entry name" value="Transposase_1"/>
</dbReference>
<dbReference type="InParanoid" id="A0A6L2PAZ4"/>
<organism evidence="2 3">
    <name type="scientific">Coptotermes formosanus</name>
    <name type="common">Formosan subterranean termite</name>
    <dbReference type="NCBI Taxonomy" id="36987"/>
    <lineage>
        <taxon>Eukaryota</taxon>
        <taxon>Metazoa</taxon>
        <taxon>Ecdysozoa</taxon>
        <taxon>Arthropoda</taxon>
        <taxon>Hexapoda</taxon>
        <taxon>Insecta</taxon>
        <taxon>Pterygota</taxon>
        <taxon>Neoptera</taxon>
        <taxon>Polyneoptera</taxon>
        <taxon>Dictyoptera</taxon>
        <taxon>Blattodea</taxon>
        <taxon>Blattoidea</taxon>
        <taxon>Termitoidae</taxon>
        <taxon>Rhinotermitidae</taxon>
        <taxon>Coptotermes</taxon>
    </lineage>
</organism>
<evidence type="ECO:0000313" key="2">
    <source>
        <dbReference type="EMBL" id="GFG28540.1"/>
    </source>
</evidence>
<dbReference type="Proteomes" id="UP000502823">
    <property type="component" value="Unassembled WGS sequence"/>
</dbReference>
<dbReference type="OrthoDB" id="8190404at2759"/>
<protein>
    <recommendedName>
        <fullName evidence="1">Mos1 transposase HTH domain-containing protein</fullName>
    </recommendedName>
</protein>
<dbReference type="GO" id="GO:0003676">
    <property type="term" value="F:nucleic acid binding"/>
    <property type="evidence" value="ECO:0007669"/>
    <property type="project" value="InterPro"/>
</dbReference>
<evidence type="ECO:0000313" key="3">
    <source>
        <dbReference type="Proteomes" id="UP000502823"/>
    </source>
</evidence>